<sequence length="316" mass="35936">MYKIAKPVFLKVVTPLHAGSGQDLGIVDLPIQRERHTNFPKIESSSIKGCIRESFEDLEKENKLEKYGVDDIISLVFGPESGDVHASSIAFTDARILLFPVKSVKGVYAYITSPKVLERFKKDLEISKTLDGIKKHFFDKKRKLKKLTVSNREKLCISEKVILEEYAFEVEFSEDTKGFAEWLSALLGIEEIKDKLVILPDDVFGDFVNLSTEVITRIKINPETGTVEGSALFTEEYLPSETVMYFLCMASPIFLKKDKKEKILKELMKNEKFSEEKFVMNFFEENLPKIIQIGGNATIGKGISELKVWKTEGDKQ</sequence>
<dbReference type="Proteomes" id="UP000242616">
    <property type="component" value="Unassembled WGS sequence"/>
</dbReference>
<evidence type="ECO:0000313" key="4">
    <source>
        <dbReference type="Proteomes" id="UP000242616"/>
    </source>
</evidence>
<name>A0ABX3IHT0_9BACT</name>
<dbReference type="NCBIfam" id="TIGR02580">
    <property type="entry name" value="cas_RAMP_Cmr4"/>
    <property type="match status" value="1"/>
</dbReference>
<dbReference type="PANTHER" id="PTHR36700:SF1">
    <property type="entry name" value="CRISPR SYSTEM CMR SUBUNIT CMR4"/>
    <property type="match status" value="1"/>
</dbReference>
<dbReference type="InterPro" id="IPR005537">
    <property type="entry name" value="RAMP_III_fam"/>
</dbReference>
<comment type="caution">
    <text evidence="3">The sequence shown here is derived from an EMBL/GenBank/DDBJ whole genome shotgun (WGS) entry which is preliminary data.</text>
</comment>
<feature type="domain" description="CRISPR type III-associated protein" evidence="2">
    <location>
        <begin position="10"/>
        <end position="303"/>
    </location>
</feature>
<protein>
    <recommendedName>
        <fullName evidence="2">CRISPR type III-associated protein domain-containing protein</fullName>
    </recommendedName>
</protein>
<accession>A0ABX3IHT0</accession>
<dbReference type="Pfam" id="PF03787">
    <property type="entry name" value="RAMPs"/>
    <property type="match status" value="1"/>
</dbReference>
<proteinExistence type="predicted"/>
<dbReference type="RefSeq" id="WP_077198170.1">
    <property type="nucleotide sequence ID" value="NZ_LBFC01000016.1"/>
</dbReference>
<dbReference type="PANTHER" id="PTHR36700">
    <property type="entry name" value="CRISPR SYSTEM CMR SUBUNIT CMR4"/>
    <property type="match status" value="1"/>
</dbReference>
<keyword evidence="1" id="KW-0051">Antiviral defense</keyword>
<dbReference type="InterPro" id="IPR013410">
    <property type="entry name" value="CRISPR-assoc_RAMP_Cmr4"/>
</dbReference>
<evidence type="ECO:0000259" key="2">
    <source>
        <dbReference type="Pfam" id="PF03787"/>
    </source>
</evidence>
<evidence type="ECO:0000313" key="3">
    <source>
        <dbReference type="EMBL" id="ONN27391.1"/>
    </source>
</evidence>
<organism evidence="3 4">
    <name type="scientific">Thermosipho affectus</name>
    <dbReference type="NCBI Taxonomy" id="660294"/>
    <lineage>
        <taxon>Bacteria</taxon>
        <taxon>Thermotogati</taxon>
        <taxon>Thermotogota</taxon>
        <taxon>Thermotogae</taxon>
        <taxon>Thermotogales</taxon>
        <taxon>Fervidobacteriaceae</taxon>
        <taxon>Thermosipho</taxon>
    </lineage>
</organism>
<gene>
    <name evidence="3" type="ORF">XJ44_04180</name>
</gene>
<dbReference type="EMBL" id="LBFC01000016">
    <property type="protein sequence ID" value="ONN27391.1"/>
    <property type="molecule type" value="Genomic_DNA"/>
</dbReference>
<evidence type="ECO:0000256" key="1">
    <source>
        <dbReference type="ARBA" id="ARBA00023118"/>
    </source>
</evidence>
<reference evidence="3 4" key="1">
    <citation type="submission" date="2015-06" db="EMBL/GenBank/DDBJ databases">
        <title>Genome sequencing of Thermotogales isolates from hydrothermal vents.</title>
        <authorList>
            <person name="Haverkamp T.H."/>
            <person name="Kublanov I.V."/>
            <person name="Nesbo C.L."/>
        </authorList>
    </citation>
    <scope>NUCLEOTIDE SEQUENCE [LARGE SCALE GENOMIC DNA]</scope>
    <source>
        <strain evidence="4">ik275mar</strain>
    </source>
</reference>
<keyword evidence="4" id="KW-1185">Reference proteome</keyword>